<sequence>MVTPFTIVITSNSSEVLREIQGKNQISIDQEVKREEYIVLLNKI</sequence>
<comment type="caution">
    <text evidence="1">The sequence shown here is derived from an EMBL/GenBank/DDBJ whole genome shotgun (WGS) entry which is preliminary data.</text>
</comment>
<gene>
    <name evidence="1" type="ORF">RV14_GL000284</name>
</gene>
<dbReference type="EMBL" id="JXLB01000011">
    <property type="protein sequence ID" value="OJG81129.1"/>
    <property type="molecule type" value="Genomic_DNA"/>
</dbReference>
<dbReference type="STRING" id="150033.RV14_GL000284"/>
<evidence type="ECO:0000313" key="1">
    <source>
        <dbReference type="EMBL" id="OJG81129.1"/>
    </source>
</evidence>
<dbReference type="Proteomes" id="UP000182152">
    <property type="component" value="Unassembled WGS sequence"/>
</dbReference>
<evidence type="ECO:0000313" key="2">
    <source>
        <dbReference type="Proteomes" id="UP000182152"/>
    </source>
</evidence>
<protein>
    <submittedName>
        <fullName evidence="1">Uncharacterized protein</fullName>
    </submittedName>
</protein>
<dbReference type="AlphaFoldDB" id="A0A1L8WJC9"/>
<reference evidence="1 2" key="1">
    <citation type="submission" date="2014-12" db="EMBL/GenBank/DDBJ databases">
        <title>Draft genome sequences of 29 type strains of Enterococci.</title>
        <authorList>
            <person name="Zhong Z."/>
            <person name="Sun Z."/>
            <person name="Liu W."/>
            <person name="Zhang W."/>
            <person name="Zhang H."/>
        </authorList>
    </citation>
    <scope>NUCLEOTIDE SEQUENCE [LARGE SCALE GENOMIC DNA]</scope>
    <source>
        <strain evidence="1 2">DSM 15687</strain>
    </source>
</reference>
<proteinExistence type="predicted"/>
<organism evidence="1 2">
    <name type="scientific">Enterococcus ratti</name>
    <dbReference type="NCBI Taxonomy" id="150033"/>
    <lineage>
        <taxon>Bacteria</taxon>
        <taxon>Bacillati</taxon>
        <taxon>Bacillota</taxon>
        <taxon>Bacilli</taxon>
        <taxon>Lactobacillales</taxon>
        <taxon>Enterococcaceae</taxon>
        <taxon>Enterococcus</taxon>
    </lineage>
</organism>
<keyword evidence="2" id="KW-1185">Reference proteome</keyword>
<name>A0A1L8WJC9_9ENTE</name>
<accession>A0A1L8WJC9</accession>